<keyword evidence="2" id="KW-1185">Reference proteome</keyword>
<accession>A0ACB9G2J8</accession>
<name>A0ACB9G2J8_9ASTR</name>
<comment type="caution">
    <text evidence="1">The sequence shown here is derived from an EMBL/GenBank/DDBJ whole genome shotgun (WGS) entry which is preliminary data.</text>
</comment>
<evidence type="ECO:0000313" key="2">
    <source>
        <dbReference type="Proteomes" id="UP001056120"/>
    </source>
</evidence>
<evidence type="ECO:0000313" key="1">
    <source>
        <dbReference type="EMBL" id="KAI3777301.1"/>
    </source>
</evidence>
<organism evidence="1 2">
    <name type="scientific">Smallanthus sonchifolius</name>
    <dbReference type="NCBI Taxonomy" id="185202"/>
    <lineage>
        <taxon>Eukaryota</taxon>
        <taxon>Viridiplantae</taxon>
        <taxon>Streptophyta</taxon>
        <taxon>Embryophyta</taxon>
        <taxon>Tracheophyta</taxon>
        <taxon>Spermatophyta</taxon>
        <taxon>Magnoliopsida</taxon>
        <taxon>eudicotyledons</taxon>
        <taxon>Gunneridae</taxon>
        <taxon>Pentapetalae</taxon>
        <taxon>asterids</taxon>
        <taxon>campanulids</taxon>
        <taxon>Asterales</taxon>
        <taxon>Asteraceae</taxon>
        <taxon>Asteroideae</taxon>
        <taxon>Heliantheae alliance</taxon>
        <taxon>Millerieae</taxon>
        <taxon>Smallanthus</taxon>
    </lineage>
</organism>
<reference evidence="1 2" key="2">
    <citation type="journal article" date="2022" name="Mol. Ecol. Resour.">
        <title>The genomes of chicory, endive, great burdock and yacon provide insights into Asteraceae paleo-polyploidization history and plant inulin production.</title>
        <authorList>
            <person name="Fan W."/>
            <person name="Wang S."/>
            <person name="Wang H."/>
            <person name="Wang A."/>
            <person name="Jiang F."/>
            <person name="Liu H."/>
            <person name="Zhao H."/>
            <person name="Xu D."/>
            <person name="Zhang Y."/>
        </authorList>
    </citation>
    <scope>NUCLEOTIDE SEQUENCE [LARGE SCALE GENOMIC DNA]</scope>
    <source>
        <strain evidence="2">cv. Yunnan</strain>
        <tissue evidence="1">Leaves</tissue>
    </source>
</reference>
<dbReference type="EMBL" id="CM042032">
    <property type="protein sequence ID" value="KAI3777301.1"/>
    <property type="molecule type" value="Genomic_DNA"/>
</dbReference>
<dbReference type="Proteomes" id="UP001056120">
    <property type="component" value="Linkage Group LG15"/>
</dbReference>
<proteinExistence type="predicted"/>
<reference evidence="2" key="1">
    <citation type="journal article" date="2022" name="Mol. Ecol. Resour.">
        <title>The genomes of chicory, endive, great burdock and yacon provide insights into Asteraceae palaeo-polyploidization history and plant inulin production.</title>
        <authorList>
            <person name="Fan W."/>
            <person name="Wang S."/>
            <person name="Wang H."/>
            <person name="Wang A."/>
            <person name="Jiang F."/>
            <person name="Liu H."/>
            <person name="Zhao H."/>
            <person name="Xu D."/>
            <person name="Zhang Y."/>
        </authorList>
    </citation>
    <scope>NUCLEOTIDE SEQUENCE [LARGE SCALE GENOMIC DNA]</scope>
    <source>
        <strain evidence="2">cv. Yunnan</strain>
    </source>
</reference>
<gene>
    <name evidence="1" type="ORF">L1987_47100</name>
</gene>
<sequence>MAPFSTILYNLQHTMYVSLAQYVYTQPKSEASIAHLVIANLQPPLKPSSCSSSTLLIAGHCSNDSVQVLAALPQSLESVLGFRQNCAKSITVECAIEIGAKSRH</sequence>
<protein>
    <submittedName>
        <fullName evidence="1">Uncharacterized protein</fullName>
    </submittedName>
</protein>